<evidence type="ECO:0000313" key="3">
    <source>
        <dbReference type="Proteomes" id="UP001333818"/>
    </source>
</evidence>
<accession>A0AAW9Q981</accession>
<dbReference type="EMBL" id="JAZBJZ010000168">
    <property type="protein sequence ID" value="MEE3719760.1"/>
    <property type="molecule type" value="Genomic_DNA"/>
</dbReference>
<evidence type="ECO:0000256" key="1">
    <source>
        <dbReference type="SAM" id="Phobius"/>
    </source>
</evidence>
<protein>
    <submittedName>
        <fullName evidence="2">Uncharacterized protein</fullName>
    </submittedName>
</protein>
<keyword evidence="1" id="KW-0812">Transmembrane</keyword>
<name>A0AAW9Q981_9CYAN</name>
<proteinExistence type="predicted"/>
<keyword evidence="3" id="KW-1185">Reference proteome</keyword>
<sequence>MNKYLCRINFTMKALLNLNFIYRFFPFLIIALPLFTVFGSLPASARCNGILDCPVLDPTDSRFNPGELADPLKVWFEHNPGLSILHLDIGVIVAAGVKSGKVTNRQQCYSFVDTTVDNLNRQVPNDVQRFSGYSSLVQQKKNSGREDCNRLLASNSGSGGVNTVACSSTYDPRPYRPGTSGWTGRVGQIAFNNGTSASVRVTLFHPDAPTRAFKSWNVQPRQNLFLGGDNYGMDWGIQVDNSPICIVGSVSDWNSFNGSQIFQTWVERVPR</sequence>
<feature type="transmembrane region" description="Helical" evidence="1">
    <location>
        <begin position="20"/>
        <end position="41"/>
    </location>
</feature>
<keyword evidence="1" id="KW-1133">Transmembrane helix</keyword>
<organism evidence="2 3">
    <name type="scientific">Tumidithrix elongata BACA0141</name>
    <dbReference type="NCBI Taxonomy" id="2716417"/>
    <lineage>
        <taxon>Bacteria</taxon>
        <taxon>Bacillati</taxon>
        <taxon>Cyanobacteriota</taxon>
        <taxon>Cyanophyceae</taxon>
        <taxon>Pseudanabaenales</taxon>
        <taxon>Pseudanabaenaceae</taxon>
        <taxon>Tumidithrix</taxon>
        <taxon>Tumidithrix elongata</taxon>
    </lineage>
</organism>
<comment type="caution">
    <text evidence="2">The sequence shown here is derived from an EMBL/GenBank/DDBJ whole genome shotgun (WGS) entry which is preliminary data.</text>
</comment>
<dbReference type="AlphaFoldDB" id="A0AAW9Q981"/>
<dbReference type="Proteomes" id="UP001333818">
    <property type="component" value="Unassembled WGS sequence"/>
</dbReference>
<evidence type="ECO:0000313" key="2">
    <source>
        <dbReference type="EMBL" id="MEE3719760.1"/>
    </source>
</evidence>
<keyword evidence="1" id="KW-0472">Membrane</keyword>
<gene>
    <name evidence="2" type="ORF">V2H45_23745</name>
</gene>
<dbReference type="RefSeq" id="WP_330486197.1">
    <property type="nucleotide sequence ID" value="NZ_JAZBJZ010000168.1"/>
</dbReference>
<reference evidence="2" key="1">
    <citation type="submission" date="2024-01" db="EMBL/GenBank/DDBJ databases">
        <title>Bank of Algae and Cyanobacteria of the Azores (BACA) strain genomes.</title>
        <authorList>
            <person name="Luz R."/>
            <person name="Cordeiro R."/>
            <person name="Fonseca A."/>
            <person name="Goncalves V."/>
        </authorList>
    </citation>
    <scope>NUCLEOTIDE SEQUENCE</scope>
    <source>
        <strain evidence="2">BACA0141</strain>
    </source>
</reference>